<keyword evidence="1" id="KW-0472">Membrane</keyword>
<keyword evidence="1" id="KW-0812">Transmembrane</keyword>
<evidence type="ECO:0000313" key="2">
    <source>
        <dbReference type="EMBL" id="PIL43956.1"/>
    </source>
</evidence>
<feature type="transmembrane region" description="Helical" evidence="1">
    <location>
        <begin position="58"/>
        <end position="76"/>
    </location>
</feature>
<dbReference type="EMBL" id="PDOC01000010">
    <property type="protein sequence ID" value="PIL43956.1"/>
    <property type="molecule type" value="Genomic_DNA"/>
</dbReference>
<feature type="transmembrane region" description="Helical" evidence="1">
    <location>
        <begin position="82"/>
        <end position="99"/>
    </location>
</feature>
<dbReference type="Proteomes" id="UP000230390">
    <property type="component" value="Unassembled WGS sequence"/>
</dbReference>
<proteinExistence type="predicted"/>
<organism evidence="2 3">
    <name type="scientific">Massilia eurypsychrophila</name>
    <dbReference type="NCBI Taxonomy" id="1485217"/>
    <lineage>
        <taxon>Bacteria</taxon>
        <taxon>Pseudomonadati</taxon>
        <taxon>Pseudomonadota</taxon>
        <taxon>Betaproteobacteria</taxon>
        <taxon>Burkholderiales</taxon>
        <taxon>Oxalobacteraceae</taxon>
        <taxon>Telluria group</taxon>
        <taxon>Massilia</taxon>
    </lineage>
</organism>
<evidence type="ECO:0000313" key="3">
    <source>
        <dbReference type="Proteomes" id="UP000230390"/>
    </source>
</evidence>
<name>A0A2G8TD17_9BURK</name>
<evidence type="ECO:0000256" key="1">
    <source>
        <dbReference type="SAM" id="Phobius"/>
    </source>
</evidence>
<keyword evidence="3" id="KW-1185">Reference proteome</keyword>
<protein>
    <submittedName>
        <fullName evidence="2">Uncharacterized protein</fullName>
    </submittedName>
</protein>
<sequence length="109" mass="12111">MQERKAQLIREGEFYRVALVHAKAQVKHAARPDVLFHSAVDHATWAVRSRVDSLLKPTGASLATLAPIVVTAVRIFRNRRMGIAGIASAVAVAGFGWYMQQRRLKQATF</sequence>
<accession>A0A2G8TD17</accession>
<dbReference type="AlphaFoldDB" id="A0A2G8TD17"/>
<reference evidence="2 3" key="1">
    <citation type="submission" date="2017-10" db="EMBL/GenBank/DDBJ databases">
        <title>Massilia psychrophilum sp. nov., a novel purple-pigmented bacterium isolated from Tianshan glacier, Xinjiang Municipality, China.</title>
        <authorList>
            <person name="Wang H."/>
        </authorList>
    </citation>
    <scope>NUCLEOTIDE SEQUENCE [LARGE SCALE GENOMIC DNA]</scope>
    <source>
        <strain evidence="2 3">JCM 30074</strain>
    </source>
</reference>
<comment type="caution">
    <text evidence="2">The sequence shown here is derived from an EMBL/GenBank/DDBJ whole genome shotgun (WGS) entry which is preliminary data.</text>
</comment>
<keyword evidence="1" id="KW-1133">Transmembrane helix</keyword>
<gene>
    <name evidence="2" type="ORF">CR105_16595</name>
</gene>